<dbReference type="PANTHER" id="PTHR14187:SF5">
    <property type="entry name" value="HEAT SHOCK 70 KDA PROTEIN 12A"/>
    <property type="match status" value="1"/>
</dbReference>
<evidence type="ECO:0000313" key="2">
    <source>
        <dbReference type="Proteomes" id="UP000738325"/>
    </source>
</evidence>
<reference evidence="1" key="1">
    <citation type="journal article" date="2020" name="Fungal Divers.">
        <title>Resolving the Mortierellaceae phylogeny through synthesis of multi-gene phylogenetics and phylogenomics.</title>
        <authorList>
            <person name="Vandepol N."/>
            <person name="Liber J."/>
            <person name="Desiro A."/>
            <person name="Na H."/>
            <person name="Kennedy M."/>
            <person name="Barry K."/>
            <person name="Grigoriev I.V."/>
            <person name="Miller A.N."/>
            <person name="O'Donnell K."/>
            <person name="Stajich J.E."/>
            <person name="Bonito G."/>
        </authorList>
    </citation>
    <scope>NUCLEOTIDE SEQUENCE</scope>
    <source>
        <strain evidence="1">REB-010B</strain>
    </source>
</reference>
<gene>
    <name evidence="1" type="primary">HSPA12A_3</name>
    <name evidence="1" type="ORF">BGZ99_010355</name>
</gene>
<dbReference type="AlphaFoldDB" id="A0A9P6R4L9"/>
<dbReference type="CDD" id="cd10229">
    <property type="entry name" value="ASKHA_NBD_HSP70_HSPA12"/>
    <property type="match status" value="1"/>
</dbReference>
<proteinExistence type="predicted"/>
<dbReference type="Gene3D" id="3.30.420.40">
    <property type="match status" value="1"/>
</dbReference>
<evidence type="ECO:0000313" key="1">
    <source>
        <dbReference type="EMBL" id="KAG0311166.1"/>
    </source>
</evidence>
<accession>A0A9P6R4L9</accession>
<dbReference type="SUPFAM" id="SSF53067">
    <property type="entry name" value="Actin-like ATPase domain"/>
    <property type="match status" value="2"/>
</dbReference>
<dbReference type="PANTHER" id="PTHR14187">
    <property type="entry name" value="ALPHA KINASE/ELONGATION FACTOR 2 KINASE"/>
    <property type="match status" value="1"/>
</dbReference>
<dbReference type="OrthoDB" id="2963168at2759"/>
<protein>
    <submittedName>
        <fullName evidence="1">Heat shock 70 kDa protein 12A</fullName>
    </submittedName>
</protein>
<dbReference type="Proteomes" id="UP000738325">
    <property type="component" value="Unassembled WGS sequence"/>
</dbReference>
<dbReference type="InterPro" id="IPR043129">
    <property type="entry name" value="ATPase_NBD"/>
</dbReference>
<organism evidence="1 2">
    <name type="scientific">Dissophora globulifera</name>
    <dbReference type="NCBI Taxonomy" id="979702"/>
    <lineage>
        <taxon>Eukaryota</taxon>
        <taxon>Fungi</taxon>
        <taxon>Fungi incertae sedis</taxon>
        <taxon>Mucoromycota</taxon>
        <taxon>Mortierellomycotina</taxon>
        <taxon>Mortierellomycetes</taxon>
        <taxon>Mortierellales</taxon>
        <taxon>Mortierellaceae</taxon>
        <taxon>Dissophora</taxon>
    </lineage>
</organism>
<keyword evidence="1" id="KW-0346">Stress response</keyword>
<comment type="caution">
    <text evidence="1">The sequence shown here is derived from an EMBL/GenBank/DDBJ whole genome shotgun (WGS) entry which is preliminary data.</text>
</comment>
<sequence length="569" mass="63783">MMLSDFDPEDFPIVVAIDFGTTFSGCAYAYAPDDKEARLISAWPKQNIQYAKTPTLNLYKEVDGKQKMVEWGWKSKLEMESPSSSQYTQLYQYKPYLDENLDMKAWTNPVSVPDAISDYLYSLHEYAADKILQEFGPSYSRRKFRYCLTVPAMWSDKAKDVMRQAAIRANIITEADHPDRLMLVSEPEAAALYCERACKQYDLVDGDRFLICDAGGGTVDLIVYDIAMSSEGQRLSEVTKGHGASCGSMFIDLNFGNLLIKKFGVQGAAFPSDIIPTLVDTFAYQLKPHFDGTEDMYLSLPRNKCFDDIVEPEVIGIDGGYMCLKASELKELVFEPVVKNVLALIQEQLDKANKCSAIFMVGGFGSSAYLLDRVKQEFHDVVRTISAPYKPEVAVVCGAVYVGLNPKTVTARVTRRCYGVGVHVPFQEGVDPEKLKRHMIEGIRCIDHFSIMIGKGQLVQMNECITDTYIFTKQSATDFRDRSLYIYAIDGLPPRYVTGISEAAYILVPNPFKPSDPPGHEVTIELKLYFGLSEIKAVGTVQGNRYFTRLRFDGGDSKGSVKFLGRLLH</sequence>
<dbReference type="EMBL" id="JAAAIP010000962">
    <property type="protein sequence ID" value="KAG0311166.1"/>
    <property type="molecule type" value="Genomic_DNA"/>
</dbReference>
<keyword evidence="2" id="KW-1185">Reference proteome</keyword>
<name>A0A9P6R4L9_9FUNG</name>